<comment type="caution">
    <text evidence="2">The sequence shown here is derived from an EMBL/GenBank/DDBJ whole genome shotgun (WGS) entry which is preliminary data.</text>
</comment>
<dbReference type="PANTHER" id="PTHR46602:SF1">
    <property type="entry name" value="PROTEIN SUPPRESSOR OF GENE SILENCING 3"/>
    <property type="match status" value="1"/>
</dbReference>
<evidence type="ECO:0000259" key="1">
    <source>
        <dbReference type="Pfam" id="PF03468"/>
    </source>
</evidence>
<accession>A0A8X7VST1</accession>
<dbReference type="PANTHER" id="PTHR46602">
    <property type="entry name" value="PROTEIN SUPPRESSOR OF GENE SILENCING 3"/>
    <property type="match status" value="1"/>
</dbReference>
<dbReference type="Gene3D" id="3.30.70.2890">
    <property type="entry name" value="XS domain"/>
    <property type="match status" value="1"/>
</dbReference>
<dbReference type="InterPro" id="IPR005380">
    <property type="entry name" value="XS_domain"/>
</dbReference>
<reference evidence="2 3" key="1">
    <citation type="submission" date="2020-02" db="EMBL/GenBank/DDBJ databases">
        <authorList>
            <person name="Ma Q."/>
            <person name="Huang Y."/>
            <person name="Song X."/>
            <person name="Pei D."/>
        </authorList>
    </citation>
    <scope>NUCLEOTIDE SEQUENCE [LARGE SCALE GENOMIC DNA]</scope>
    <source>
        <strain evidence="2">Sxm20200214</strain>
        <tissue evidence="2">Leaf</tissue>
    </source>
</reference>
<dbReference type="Proteomes" id="UP000886595">
    <property type="component" value="Unassembled WGS sequence"/>
</dbReference>
<dbReference type="InterPro" id="IPR044287">
    <property type="entry name" value="SGS3"/>
</dbReference>
<sequence>MRRTKVDRRVKLHRELAEFIDMDLKMRGASVILCEIYGKWKGLREKEKDHEVVWPPMVIIMNTKLDKDDNDKWLGMGNPELLEYFNEYPAIGAHHSYGPQGHHGISVLIFESSTTGYFEAEGLG</sequence>
<dbReference type="OrthoDB" id="1936239at2759"/>
<dbReference type="AlphaFoldDB" id="A0A8X7VST1"/>
<organism evidence="2 3">
    <name type="scientific">Brassica carinata</name>
    <name type="common">Ethiopian mustard</name>
    <name type="synonym">Abyssinian cabbage</name>
    <dbReference type="NCBI Taxonomy" id="52824"/>
    <lineage>
        <taxon>Eukaryota</taxon>
        <taxon>Viridiplantae</taxon>
        <taxon>Streptophyta</taxon>
        <taxon>Embryophyta</taxon>
        <taxon>Tracheophyta</taxon>
        <taxon>Spermatophyta</taxon>
        <taxon>Magnoliopsida</taxon>
        <taxon>eudicotyledons</taxon>
        <taxon>Gunneridae</taxon>
        <taxon>Pentapetalae</taxon>
        <taxon>rosids</taxon>
        <taxon>malvids</taxon>
        <taxon>Brassicales</taxon>
        <taxon>Brassicaceae</taxon>
        <taxon>Brassiceae</taxon>
        <taxon>Brassica</taxon>
    </lineage>
</organism>
<evidence type="ECO:0000313" key="3">
    <source>
        <dbReference type="Proteomes" id="UP000886595"/>
    </source>
</evidence>
<dbReference type="Pfam" id="PF03468">
    <property type="entry name" value="XS"/>
    <property type="match status" value="1"/>
</dbReference>
<name>A0A8X7VST1_BRACI</name>
<protein>
    <recommendedName>
        <fullName evidence="1">XS domain-containing protein</fullName>
    </recommendedName>
</protein>
<dbReference type="GO" id="GO:0031047">
    <property type="term" value="P:regulatory ncRNA-mediated gene silencing"/>
    <property type="evidence" value="ECO:0007669"/>
    <property type="project" value="InterPro"/>
</dbReference>
<dbReference type="InterPro" id="IPR038588">
    <property type="entry name" value="XS_domain_sf"/>
</dbReference>
<evidence type="ECO:0000313" key="2">
    <source>
        <dbReference type="EMBL" id="KAG2316736.1"/>
    </source>
</evidence>
<keyword evidence="3" id="KW-1185">Reference proteome</keyword>
<feature type="domain" description="XS" evidence="1">
    <location>
        <begin position="49"/>
        <end position="123"/>
    </location>
</feature>
<proteinExistence type="predicted"/>
<dbReference type="EMBL" id="JAAMPC010000004">
    <property type="protein sequence ID" value="KAG2316736.1"/>
    <property type="molecule type" value="Genomic_DNA"/>
</dbReference>
<gene>
    <name evidence="2" type="ORF">Bca52824_019858</name>
</gene>
<dbReference type="GO" id="GO:0051607">
    <property type="term" value="P:defense response to virus"/>
    <property type="evidence" value="ECO:0007669"/>
    <property type="project" value="InterPro"/>
</dbReference>